<proteinExistence type="predicted"/>
<feature type="chain" id="PRO_5006622667" description="Membrane-associated protein" evidence="1">
    <location>
        <begin position="26"/>
        <end position="248"/>
    </location>
</feature>
<gene>
    <name evidence="2" type="ORF">BSAL_39385</name>
</gene>
<evidence type="ECO:0008006" key="4">
    <source>
        <dbReference type="Google" id="ProtNLM"/>
    </source>
</evidence>
<dbReference type="Proteomes" id="UP000051952">
    <property type="component" value="Unassembled WGS sequence"/>
</dbReference>
<evidence type="ECO:0000313" key="2">
    <source>
        <dbReference type="EMBL" id="CUG92792.1"/>
    </source>
</evidence>
<name>A0A0S4JRB1_BODSA</name>
<protein>
    <recommendedName>
        <fullName evidence="4">Membrane-associated protein</fullName>
    </recommendedName>
</protein>
<evidence type="ECO:0000313" key="3">
    <source>
        <dbReference type="Proteomes" id="UP000051952"/>
    </source>
</evidence>
<keyword evidence="3" id="KW-1185">Reference proteome</keyword>
<dbReference type="EMBL" id="CYKH01002086">
    <property type="protein sequence ID" value="CUG92792.1"/>
    <property type="molecule type" value="Genomic_DNA"/>
</dbReference>
<sequence length="248" mass="27203">MLRTWLFAALALVTLMERATPFVAAIPVDTIVIRAERSSNSEVEDDIIPTLKLFHIHTTTCGAVVPTTTAMDEDSASQDSSVRRQPVIIMHTLSDEAAIDEHDYSSAACYVSASSISPQLVEPNSGKHVRVQEELEASFRISCIALPIDDNHDVASMGCSAAVQHREPITLAVIDVQGHLPTNTHDNNHPLHGVNLSNTYRRSARRVLSSHAIQQRYEEHQNHPENANDICAVTVITNAQGVSMDHTM</sequence>
<organism evidence="2 3">
    <name type="scientific">Bodo saltans</name>
    <name type="common">Flagellated protozoan</name>
    <dbReference type="NCBI Taxonomy" id="75058"/>
    <lineage>
        <taxon>Eukaryota</taxon>
        <taxon>Discoba</taxon>
        <taxon>Euglenozoa</taxon>
        <taxon>Kinetoplastea</taxon>
        <taxon>Metakinetoplastina</taxon>
        <taxon>Eubodonida</taxon>
        <taxon>Bodonidae</taxon>
        <taxon>Bodo</taxon>
    </lineage>
</organism>
<feature type="signal peptide" evidence="1">
    <location>
        <begin position="1"/>
        <end position="25"/>
    </location>
</feature>
<keyword evidence="1" id="KW-0732">Signal</keyword>
<dbReference type="AlphaFoldDB" id="A0A0S4JRB1"/>
<dbReference type="VEuPathDB" id="TriTrypDB:BSAL_39385"/>
<accession>A0A0S4JRB1</accession>
<evidence type="ECO:0000256" key="1">
    <source>
        <dbReference type="SAM" id="SignalP"/>
    </source>
</evidence>
<reference evidence="3" key="1">
    <citation type="submission" date="2015-09" db="EMBL/GenBank/DDBJ databases">
        <authorList>
            <consortium name="Pathogen Informatics"/>
        </authorList>
    </citation>
    <scope>NUCLEOTIDE SEQUENCE [LARGE SCALE GENOMIC DNA]</scope>
    <source>
        <strain evidence="3">Lake Konstanz</strain>
    </source>
</reference>